<evidence type="ECO:0008006" key="4">
    <source>
        <dbReference type="Google" id="ProtNLM"/>
    </source>
</evidence>
<proteinExistence type="predicted"/>
<keyword evidence="3" id="KW-1185">Reference proteome</keyword>
<keyword evidence="1" id="KW-1133">Transmembrane helix</keyword>
<dbReference type="Proteomes" id="UP000305929">
    <property type="component" value="Unassembled WGS sequence"/>
</dbReference>
<sequence length="174" mass="17997">MSEKEPGAVSVPEEPASVLSERLKERIYASLTVLAVLIGLVEGRHVDHTGAVLAVAVTALGLWSATLVADLQARPVAHGRRLDRDDVRHVLFTSSPLLSVAVGPIVLVGLSAAGVLELRTALWVAIGTEVAALAAWGYLGGRRIGSGPLRATVTAALNTLIGLVVVAVKLLAGH</sequence>
<accession>A0A4U5WPU5</accession>
<evidence type="ECO:0000256" key="1">
    <source>
        <dbReference type="SAM" id="Phobius"/>
    </source>
</evidence>
<feature type="transmembrane region" description="Helical" evidence="1">
    <location>
        <begin position="121"/>
        <end position="139"/>
    </location>
</feature>
<feature type="transmembrane region" description="Helical" evidence="1">
    <location>
        <begin position="151"/>
        <end position="172"/>
    </location>
</feature>
<keyword evidence="1" id="KW-0812">Transmembrane</keyword>
<dbReference type="EMBL" id="SZNQ01000001">
    <property type="protein sequence ID" value="TKT04199.1"/>
    <property type="molecule type" value="Genomic_DNA"/>
</dbReference>
<evidence type="ECO:0000313" key="3">
    <source>
        <dbReference type="Proteomes" id="UP000305929"/>
    </source>
</evidence>
<dbReference type="RefSeq" id="WP_137310030.1">
    <property type="nucleotide sequence ID" value="NZ_SZNQ01000001.1"/>
</dbReference>
<reference evidence="2 3" key="1">
    <citation type="submission" date="2019-04" db="EMBL/GenBank/DDBJ databases">
        <title>Streptomyces lasaliensis sp. nov., an Actinomycete isolated from soil which produces the polyether antibiotic lasalocid.</title>
        <authorList>
            <person name="Erwin G."/>
            <person name="Haber C."/>
        </authorList>
    </citation>
    <scope>NUCLEOTIDE SEQUENCE [LARGE SCALE GENOMIC DNA]</scope>
    <source>
        <strain evidence="2 3">X-537</strain>
    </source>
</reference>
<protein>
    <recommendedName>
        <fullName evidence="4">Integral membrane protein</fullName>
    </recommendedName>
</protein>
<name>A0A4U5WPU5_STRLS</name>
<dbReference type="OrthoDB" id="4259386at2"/>
<evidence type="ECO:0000313" key="2">
    <source>
        <dbReference type="EMBL" id="TKT04199.1"/>
    </source>
</evidence>
<organism evidence="2 3">
    <name type="scientific">Streptomyces lasalocidi</name>
    <name type="common">Streptomyces lasaliensis</name>
    <dbReference type="NCBI Taxonomy" id="324833"/>
    <lineage>
        <taxon>Bacteria</taxon>
        <taxon>Bacillati</taxon>
        <taxon>Actinomycetota</taxon>
        <taxon>Actinomycetes</taxon>
        <taxon>Kitasatosporales</taxon>
        <taxon>Streptomycetaceae</taxon>
        <taxon>Streptomyces</taxon>
    </lineage>
</organism>
<feature type="transmembrane region" description="Helical" evidence="1">
    <location>
        <begin position="27"/>
        <end position="45"/>
    </location>
</feature>
<feature type="transmembrane region" description="Helical" evidence="1">
    <location>
        <begin position="90"/>
        <end position="115"/>
    </location>
</feature>
<feature type="transmembrane region" description="Helical" evidence="1">
    <location>
        <begin position="51"/>
        <end position="69"/>
    </location>
</feature>
<gene>
    <name evidence="2" type="ORF">E4U91_31950</name>
</gene>
<dbReference type="AlphaFoldDB" id="A0A4U5WPU5"/>
<keyword evidence="1" id="KW-0472">Membrane</keyword>
<comment type="caution">
    <text evidence="2">The sequence shown here is derived from an EMBL/GenBank/DDBJ whole genome shotgun (WGS) entry which is preliminary data.</text>
</comment>